<proteinExistence type="predicted"/>
<reference evidence="1" key="1">
    <citation type="submission" date="2019-05" db="EMBL/GenBank/DDBJ databases">
        <title>Annotation for the trematode Fasciolopsis buski.</title>
        <authorList>
            <person name="Choi Y.-J."/>
        </authorList>
    </citation>
    <scope>NUCLEOTIDE SEQUENCE</scope>
    <source>
        <strain evidence="1">HT</strain>
        <tissue evidence="1">Whole worm</tissue>
    </source>
</reference>
<gene>
    <name evidence="1" type="ORF">FBUS_11151</name>
</gene>
<dbReference type="Proteomes" id="UP000728185">
    <property type="component" value="Unassembled WGS sequence"/>
</dbReference>
<accession>A0A8E0VGX5</accession>
<protein>
    <submittedName>
        <fullName evidence="1">Uncharacterized protein</fullName>
    </submittedName>
</protein>
<evidence type="ECO:0000313" key="1">
    <source>
        <dbReference type="EMBL" id="KAA0187422.1"/>
    </source>
</evidence>
<dbReference type="EMBL" id="LUCM01009118">
    <property type="protein sequence ID" value="KAA0187422.1"/>
    <property type="molecule type" value="Genomic_DNA"/>
</dbReference>
<keyword evidence="2" id="KW-1185">Reference proteome</keyword>
<organism evidence="1 2">
    <name type="scientific">Fasciolopsis buskii</name>
    <dbReference type="NCBI Taxonomy" id="27845"/>
    <lineage>
        <taxon>Eukaryota</taxon>
        <taxon>Metazoa</taxon>
        <taxon>Spiralia</taxon>
        <taxon>Lophotrochozoa</taxon>
        <taxon>Platyhelminthes</taxon>
        <taxon>Trematoda</taxon>
        <taxon>Digenea</taxon>
        <taxon>Plagiorchiida</taxon>
        <taxon>Echinostomata</taxon>
        <taxon>Echinostomatoidea</taxon>
        <taxon>Fasciolidae</taxon>
        <taxon>Fasciolopsis</taxon>
    </lineage>
</organism>
<name>A0A8E0VGX5_9TREM</name>
<comment type="caution">
    <text evidence="1">The sequence shown here is derived from an EMBL/GenBank/DDBJ whole genome shotgun (WGS) entry which is preliminary data.</text>
</comment>
<sequence length="360" mass="41992">MSSDEMDKGSPHGCETTLHTMPTMDFDKYLLTRFTENPINKDRKRIEIPIYFGVPMIILREKHEKELAQGKSFIEAEPPPRDVIVALTDRLLLNCSNEEDIEVVLAKIKPVVIFHLILELLRRLPEPLIQLSSKSVQVISRILLLEPLHPYDFTISEELYQEILRYHAEQGDENRTRYKRTKHKQDEIVQPLIQKYYSCVSTSRYKLTKIHNKFNKCIYHDLHTTGTAIQRNLARFIIRNVLFLTRRYNISYFRRICQQRAESWVVGRVTIQPHIVQYAYTRLADTVGPVLISQPGIPEYFQDVEKRAMLNILACGMDRMWLSGQKPQDIVVNMEPSYCHANCVCGRGLNVISAKNENEF</sequence>
<dbReference type="AlphaFoldDB" id="A0A8E0VGX5"/>
<evidence type="ECO:0000313" key="2">
    <source>
        <dbReference type="Proteomes" id="UP000728185"/>
    </source>
</evidence>
<dbReference type="OrthoDB" id="6229640at2759"/>